<organism evidence="2 3">
    <name type="scientific">Candidatus Wolfebacteria bacterium GW2011_GWC2_39_22</name>
    <dbReference type="NCBI Taxonomy" id="1619013"/>
    <lineage>
        <taxon>Bacteria</taxon>
        <taxon>Candidatus Wolfeibacteriota</taxon>
    </lineage>
</organism>
<accession>A0A0G0RFU3</accession>
<dbReference type="EMBL" id="LBWR01000001">
    <property type="protein sequence ID" value="KKR12537.1"/>
    <property type="molecule type" value="Genomic_DNA"/>
</dbReference>
<feature type="transmembrane region" description="Helical" evidence="1">
    <location>
        <begin position="9"/>
        <end position="31"/>
    </location>
</feature>
<sequence length="173" mass="18690">MEQKSINRILIISVAVCCTALIGAAIFVLTLNQKVKELEALETTNSELTGSPVVAPETITKLGGFVGRPLAVITINELGEKVIELRGHATENTNKAYEDVPNTDTVKRKVVINTDTILRRVVEGAGIPKIVGVEFAQFAIAENPETYVVSFEAKEGEEITETTPAHSIVIFAK</sequence>
<protein>
    <submittedName>
        <fullName evidence="2">Uncharacterized protein</fullName>
    </submittedName>
</protein>
<proteinExistence type="predicted"/>
<keyword evidence="1" id="KW-0472">Membrane</keyword>
<evidence type="ECO:0000313" key="3">
    <source>
        <dbReference type="Proteomes" id="UP000034665"/>
    </source>
</evidence>
<dbReference type="AlphaFoldDB" id="A0A0G0RFU3"/>
<dbReference type="Proteomes" id="UP000034665">
    <property type="component" value="Unassembled WGS sequence"/>
</dbReference>
<comment type="caution">
    <text evidence="2">The sequence shown here is derived from an EMBL/GenBank/DDBJ whole genome shotgun (WGS) entry which is preliminary data.</text>
</comment>
<keyword evidence="1" id="KW-0812">Transmembrane</keyword>
<reference evidence="2 3" key="1">
    <citation type="journal article" date="2015" name="Nature">
        <title>rRNA introns, odd ribosomes, and small enigmatic genomes across a large radiation of phyla.</title>
        <authorList>
            <person name="Brown C.T."/>
            <person name="Hug L.A."/>
            <person name="Thomas B.C."/>
            <person name="Sharon I."/>
            <person name="Castelle C.J."/>
            <person name="Singh A."/>
            <person name="Wilkins M.J."/>
            <person name="Williams K.H."/>
            <person name="Banfield J.F."/>
        </authorList>
    </citation>
    <scope>NUCLEOTIDE SEQUENCE [LARGE SCALE GENOMIC DNA]</scope>
</reference>
<dbReference type="STRING" id="1619013.UT41_C0001G0081"/>
<name>A0A0G0RFU3_9BACT</name>
<gene>
    <name evidence="2" type="ORF">UT41_C0001G0081</name>
</gene>
<evidence type="ECO:0000256" key="1">
    <source>
        <dbReference type="SAM" id="Phobius"/>
    </source>
</evidence>
<evidence type="ECO:0000313" key="2">
    <source>
        <dbReference type="EMBL" id="KKR12537.1"/>
    </source>
</evidence>
<keyword evidence="1" id="KW-1133">Transmembrane helix</keyword>